<dbReference type="EMBL" id="SAVB01000027">
    <property type="protein sequence ID" value="RWR44985.1"/>
    <property type="molecule type" value="Genomic_DNA"/>
</dbReference>
<dbReference type="RefSeq" id="WP_128151693.1">
    <property type="nucleotide sequence ID" value="NZ_SAVB01000027.1"/>
</dbReference>
<dbReference type="InterPro" id="IPR010064">
    <property type="entry name" value="HK97-gp10_tail"/>
</dbReference>
<protein>
    <submittedName>
        <fullName evidence="1">HK97 gp10 family phage protein</fullName>
    </submittedName>
</protein>
<evidence type="ECO:0000313" key="1">
    <source>
        <dbReference type="EMBL" id="RWR44985.1"/>
    </source>
</evidence>
<comment type="caution">
    <text evidence="1">The sequence shown here is derived from an EMBL/GenBank/DDBJ whole genome shotgun (WGS) entry which is preliminary data.</text>
</comment>
<keyword evidence="2" id="KW-1185">Reference proteome</keyword>
<proteinExistence type="predicted"/>
<sequence>MADDLASFQAKLQALGRSASKCVGKAMETSAEEICDLARAACPVDDGDLKKSIGWTWGDAPKGSVSIGTVGDNAAMRITIYAGDAKAYYARWVEFGTKAHAIGKGSNSKLKGKSNQTGAQHNGARARPFFFPAYRLGRKRAINRIKRAISKAVKEAAT</sequence>
<dbReference type="OrthoDB" id="8480914at2"/>
<dbReference type="AlphaFoldDB" id="A0A443L6X2"/>
<reference evidence="1 2" key="1">
    <citation type="submission" date="2019-01" db="EMBL/GenBank/DDBJ databases">
        <title>Sinorhodobacter populi sp. nov. isolated from the symptomatic bark tissue of Populus euramericana canker.</title>
        <authorList>
            <person name="Xu G."/>
        </authorList>
    </citation>
    <scope>NUCLEOTIDE SEQUENCE [LARGE SCALE GENOMIC DNA]</scope>
    <source>
        <strain evidence="1 2">CCTCC AB2012026</strain>
    </source>
</reference>
<dbReference type="Pfam" id="PF04883">
    <property type="entry name" value="HK97-gp10_like"/>
    <property type="match status" value="1"/>
</dbReference>
<dbReference type="Proteomes" id="UP000286594">
    <property type="component" value="Unassembled WGS sequence"/>
</dbReference>
<gene>
    <name evidence="1" type="ORF">EOW65_17730</name>
</gene>
<dbReference type="NCBIfam" id="TIGR01725">
    <property type="entry name" value="phge_HK97_gp10"/>
    <property type="match status" value="1"/>
</dbReference>
<name>A0A443L6X2_9RHOB</name>
<evidence type="ECO:0000313" key="2">
    <source>
        <dbReference type="Proteomes" id="UP000286594"/>
    </source>
</evidence>
<organism evidence="1 2">
    <name type="scientific">Paenirhodobacter ferrireducens</name>
    <dbReference type="NCBI Taxonomy" id="1215032"/>
    <lineage>
        <taxon>Bacteria</taxon>
        <taxon>Pseudomonadati</taxon>
        <taxon>Pseudomonadota</taxon>
        <taxon>Alphaproteobacteria</taxon>
        <taxon>Rhodobacterales</taxon>
        <taxon>Rhodobacter group</taxon>
        <taxon>Paenirhodobacter</taxon>
    </lineage>
</organism>
<accession>A0A443L6X2</accession>